<evidence type="ECO:0000313" key="5">
    <source>
        <dbReference type="Proteomes" id="UP000033966"/>
    </source>
</evidence>
<evidence type="ECO:0000313" key="4">
    <source>
        <dbReference type="EMBL" id="KKT90587.1"/>
    </source>
</evidence>
<feature type="chain" id="PRO_5002538804" evidence="3">
    <location>
        <begin position="21"/>
        <end position="345"/>
    </location>
</feature>
<accession>A0A0G1NBW0</accession>
<sequence>MWKFAITMVLLFSSMLPVLAEDGAPNRVDRPDLTSSTPIFNQFLDIFRGNKEYEQQLQQERDKARQEQQAHQKEVEQKIQQSRIEAQNKLQKSNQELEERNQQIRQETQSEIQNFQQAATGTQFGGQIRVRIQELRGDAAQEVLKNRQAFEREMQQKREEFQKELEAKKVKAEQTRTEQQAQFKEQVAKLKDTRKQDALTRINEEVNNLNKRLTGTFSSILDQLNGVLANIASRADKATAGGGDATAVRVAITNAQNDIAGARTAVTIQAGKMYPIIIESDTTAKSDVGAVRNALHADLSAVRDTVRVARDAVHNAANALAGIPGVDSFHLAPPTAPKEESTSTQ</sequence>
<comment type="caution">
    <text evidence="4">The sequence shown here is derived from an EMBL/GenBank/DDBJ whole genome shotgun (WGS) entry which is preliminary data.</text>
</comment>
<keyword evidence="3" id="KW-0732">Signal</keyword>
<dbReference type="Proteomes" id="UP000033966">
    <property type="component" value="Unassembled WGS sequence"/>
</dbReference>
<feature type="signal peptide" evidence="3">
    <location>
        <begin position="1"/>
        <end position="20"/>
    </location>
</feature>
<organism evidence="4 5">
    <name type="scientific">Candidatus Jorgensenbacteria bacterium GW2011_GWA2_45_13</name>
    <dbReference type="NCBI Taxonomy" id="1618662"/>
    <lineage>
        <taxon>Bacteria</taxon>
        <taxon>Candidatus Joergenseniibacteriota</taxon>
    </lineage>
</organism>
<evidence type="ECO:0000256" key="3">
    <source>
        <dbReference type="SAM" id="SignalP"/>
    </source>
</evidence>
<protein>
    <submittedName>
        <fullName evidence="4">Uncharacterized protein</fullName>
    </submittedName>
</protein>
<dbReference type="AlphaFoldDB" id="A0A0G1NBW0"/>
<feature type="coiled-coil region" evidence="1">
    <location>
        <begin position="140"/>
        <end position="182"/>
    </location>
</feature>
<feature type="region of interest" description="Disordered" evidence="2">
    <location>
        <begin position="55"/>
        <end position="75"/>
    </location>
</feature>
<dbReference type="EMBL" id="LCKF01000033">
    <property type="protein sequence ID" value="KKT90587.1"/>
    <property type="molecule type" value="Genomic_DNA"/>
</dbReference>
<proteinExistence type="predicted"/>
<gene>
    <name evidence="4" type="ORF">UW92_C0033G0002</name>
</gene>
<keyword evidence="1" id="KW-0175">Coiled coil</keyword>
<evidence type="ECO:0000256" key="2">
    <source>
        <dbReference type="SAM" id="MobiDB-lite"/>
    </source>
</evidence>
<reference evidence="4 5" key="1">
    <citation type="journal article" date="2015" name="Nature">
        <title>rRNA introns, odd ribosomes, and small enigmatic genomes across a large radiation of phyla.</title>
        <authorList>
            <person name="Brown C.T."/>
            <person name="Hug L.A."/>
            <person name="Thomas B.C."/>
            <person name="Sharon I."/>
            <person name="Castelle C.J."/>
            <person name="Singh A."/>
            <person name="Wilkins M.J."/>
            <person name="Williams K.H."/>
            <person name="Banfield J.F."/>
        </authorList>
    </citation>
    <scope>NUCLEOTIDE SEQUENCE [LARGE SCALE GENOMIC DNA]</scope>
</reference>
<evidence type="ECO:0000256" key="1">
    <source>
        <dbReference type="SAM" id="Coils"/>
    </source>
</evidence>
<name>A0A0G1NBW0_9BACT</name>